<dbReference type="EMBL" id="JAPFQI010000003">
    <property type="protein sequence ID" value="MCW8085440.1"/>
    <property type="molecule type" value="Genomic_DNA"/>
</dbReference>
<keyword evidence="3" id="KW-1185">Reference proteome</keyword>
<dbReference type="GO" id="GO:0004519">
    <property type="term" value="F:endonuclease activity"/>
    <property type="evidence" value="ECO:0007669"/>
    <property type="project" value="UniProtKB-KW"/>
</dbReference>
<proteinExistence type="predicted"/>
<dbReference type="Gene3D" id="3.60.10.10">
    <property type="entry name" value="Endonuclease/exonuclease/phosphatase"/>
    <property type="match status" value="1"/>
</dbReference>
<keyword evidence="2" id="KW-0378">Hydrolase</keyword>
<keyword evidence="2" id="KW-0540">Nuclease</keyword>
<protein>
    <submittedName>
        <fullName evidence="2">Endonuclease/exonuclease/phosphatase family protein</fullName>
    </submittedName>
</protein>
<dbReference type="Pfam" id="PF03372">
    <property type="entry name" value="Exo_endo_phos"/>
    <property type="match status" value="1"/>
</dbReference>
<sequence length="247" mass="27270">MSLLTIASYNVHKCVGTDRRFNPGRVTEVIAELGADLLALQEVDRRFGRRIGLLDMMELERRTGLRHIPLSMIPQGQGWHGNALLFREGEVTSIRRLSLPGGEPRGAAAVDLRLRGVRLRVVATHFGLLKQHRLQQCGAILELLAQEDLPTLILGDLNEWRVGRRSSLLPLHQSFQCSQFSPATFPSRLPLLPLDRILGWPRGLVRELEAHDSALARVASDHLPLKAQLDLEAAAAHGGTGLVPRAA</sequence>
<dbReference type="RefSeq" id="WP_301589333.1">
    <property type="nucleotide sequence ID" value="NZ_JAPFQI010000003.1"/>
</dbReference>
<accession>A0ABT3NTF2</accession>
<gene>
    <name evidence="2" type="ORF">OF850_07365</name>
</gene>
<keyword evidence="2" id="KW-0255">Endonuclease</keyword>
<reference evidence="2 3" key="1">
    <citation type="submission" date="2022-10" db="EMBL/GenBank/DDBJ databases">
        <title>Roseococcus glaciei nov., sp. nov., isolated from glacier.</title>
        <authorList>
            <person name="Liu Q."/>
            <person name="Xin Y.-H."/>
        </authorList>
    </citation>
    <scope>NUCLEOTIDE SEQUENCE [LARGE SCALE GENOMIC DNA]</scope>
    <source>
        <strain evidence="2 3">MDT2-1-1</strain>
    </source>
</reference>
<feature type="domain" description="Endonuclease/exonuclease/phosphatase" evidence="1">
    <location>
        <begin position="7"/>
        <end position="222"/>
    </location>
</feature>
<evidence type="ECO:0000313" key="2">
    <source>
        <dbReference type="EMBL" id="MCW8085440.1"/>
    </source>
</evidence>
<dbReference type="InterPro" id="IPR051916">
    <property type="entry name" value="GPI-anchor_lipid_remodeler"/>
</dbReference>
<dbReference type="InterPro" id="IPR005135">
    <property type="entry name" value="Endo/exonuclease/phosphatase"/>
</dbReference>
<dbReference type="InterPro" id="IPR036691">
    <property type="entry name" value="Endo/exonu/phosph_ase_sf"/>
</dbReference>
<evidence type="ECO:0000259" key="1">
    <source>
        <dbReference type="Pfam" id="PF03372"/>
    </source>
</evidence>
<evidence type="ECO:0000313" key="3">
    <source>
        <dbReference type="Proteomes" id="UP001526430"/>
    </source>
</evidence>
<comment type="caution">
    <text evidence="2">The sequence shown here is derived from an EMBL/GenBank/DDBJ whole genome shotgun (WGS) entry which is preliminary data.</text>
</comment>
<name>A0ABT3NTF2_9PROT</name>
<dbReference type="Proteomes" id="UP001526430">
    <property type="component" value="Unassembled WGS sequence"/>
</dbReference>
<organism evidence="2 3">
    <name type="scientific">Sabulicella glaciei</name>
    <dbReference type="NCBI Taxonomy" id="2984948"/>
    <lineage>
        <taxon>Bacteria</taxon>
        <taxon>Pseudomonadati</taxon>
        <taxon>Pseudomonadota</taxon>
        <taxon>Alphaproteobacteria</taxon>
        <taxon>Acetobacterales</taxon>
        <taxon>Acetobacteraceae</taxon>
        <taxon>Sabulicella</taxon>
    </lineage>
</organism>
<dbReference type="PANTHER" id="PTHR14859:SF15">
    <property type="entry name" value="ENDONUCLEASE_EXONUCLEASE_PHOSPHATASE DOMAIN-CONTAINING PROTEIN"/>
    <property type="match status" value="1"/>
</dbReference>
<dbReference type="SUPFAM" id="SSF56219">
    <property type="entry name" value="DNase I-like"/>
    <property type="match status" value="1"/>
</dbReference>
<dbReference type="PANTHER" id="PTHR14859">
    <property type="entry name" value="CALCOFLUOR WHITE HYPERSENSITIVE PROTEIN PRECURSOR"/>
    <property type="match status" value="1"/>
</dbReference>